<dbReference type="PANTHER" id="PTHR31345">
    <property type="entry name" value="CENTROMERE PROTEIN Q"/>
    <property type="match status" value="1"/>
</dbReference>
<evidence type="ECO:0000256" key="1">
    <source>
        <dbReference type="ARBA" id="ARBA00004123"/>
    </source>
</evidence>
<dbReference type="OrthoDB" id="8927710at2759"/>
<keyword evidence="5" id="KW-0158">Chromosome</keyword>
<evidence type="ECO:0000256" key="6">
    <source>
        <dbReference type="ARBA" id="ARBA00023242"/>
    </source>
</evidence>
<reference evidence="10" key="2">
    <citation type="submission" date="2025-08" db="UniProtKB">
        <authorList>
            <consortium name="Ensembl"/>
        </authorList>
    </citation>
    <scope>IDENTIFICATION</scope>
</reference>
<feature type="coiled-coil region" evidence="8">
    <location>
        <begin position="170"/>
        <end position="197"/>
    </location>
</feature>
<dbReference type="Proteomes" id="UP000694397">
    <property type="component" value="Chromosome 14"/>
</dbReference>
<feature type="region of interest" description="Disordered" evidence="9">
    <location>
        <begin position="269"/>
        <end position="292"/>
    </location>
</feature>
<keyword evidence="7" id="KW-0137">Centromere</keyword>
<feature type="compositionally biased region" description="Basic and acidic residues" evidence="9">
    <location>
        <begin position="141"/>
        <end position="155"/>
    </location>
</feature>
<accession>A0A8C9V5S8</accession>
<dbReference type="PANTHER" id="PTHR31345:SF3">
    <property type="entry name" value="CENTROMERE PROTEIN Q"/>
    <property type="match status" value="1"/>
</dbReference>
<proteinExistence type="inferred from homology"/>
<evidence type="ECO:0000256" key="5">
    <source>
        <dbReference type="ARBA" id="ARBA00022454"/>
    </source>
</evidence>
<dbReference type="GO" id="GO:0005634">
    <property type="term" value="C:nucleus"/>
    <property type="evidence" value="ECO:0007669"/>
    <property type="project" value="UniProtKB-SubCell"/>
</dbReference>
<sequence length="292" mass="32207">MTMKPLLAQVSMKTGRATSLAPGRKGRGSTRLQESSHVRSDQEAGPSGRVSQQRQRKRTGTQVASRTVRGRKTWKRLSEESVAALESMLTVSVLSVLTMKRKDREECQRHLNVLKDRFMANCANLVAPPRKPGSLQQSSRLHQEESRKSETGRRSLEALEAEVGAVLQLLEHTEGRLETLEQESKSLRSKLEQQEEQESVQQVLRQADQGVLHLPQLPAGSGQERPLQEQMANMVPEPGAAACLGRALCGSAEVQEVLLFLERGHEQADRLLRSPAPSPAHSGSPREHGGSE</sequence>
<comment type="subcellular location">
    <subcellularLocation>
        <location evidence="2">Chromosome</location>
        <location evidence="2">Centromere</location>
    </subcellularLocation>
    <subcellularLocation>
        <location evidence="1">Nucleus</location>
    </subcellularLocation>
</comment>
<dbReference type="GeneTree" id="ENSGT00390000005599"/>
<keyword evidence="8" id="KW-0175">Coiled coil</keyword>
<organism evidence="10 11">
    <name type="scientific">Scleropages formosus</name>
    <name type="common">Asian bonytongue</name>
    <name type="synonym">Osteoglossum formosum</name>
    <dbReference type="NCBI Taxonomy" id="113540"/>
    <lineage>
        <taxon>Eukaryota</taxon>
        <taxon>Metazoa</taxon>
        <taxon>Chordata</taxon>
        <taxon>Craniata</taxon>
        <taxon>Vertebrata</taxon>
        <taxon>Euteleostomi</taxon>
        <taxon>Actinopterygii</taxon>
        <taxon>Neopterygii</taxon>
        <taxon>Teleostei</taxon>
        <taxon>Osteoglossocephala</taxon>
        <taxon>Osteoglossomorpha</taxon>
        <taxon>Osteoglossiformes</taxon>
        <taxon>Osteoglossidae</taxon>
        <taxon>Scleropages</taxon>
    </lineage>
</organism>
<keyword evidence="11" id="KW-1185">Reference proteome</keyword>
<evidence type="ECO:0000256" key="8">
    <source>
        <dbReference type="SAM" id="Coils"/>
    </source>
</evidence>
<evidence type="ECO:0000313" key="10">
    <source>
        <dbReference type="Ensembl" id="ENSSFOP00015024701.1"/>
    </source>
</evidence>
<feature type="region of interest" description="Disordered" evidence="9">
    <location>
        <begin position="1"/>
        <end position="70"/>
    </location>
</feature>
<evidence type="ECO:0000256" key="7">
    <source>
        <dbReference type="ARBA" id="ARBA00023328"/>
    </source>
</evidence>
<evidence type="ECO:0000313" key="11">
    <source>
        <dbReference type="Proteomes" id="UP000694397"/>
    </source>
</evidence>
<feature type="region of interest" description="Disordered" evidence="9">
    <location>
        <begin position="129"/>
        <end position="155"/>
    </location>
</feature>
<evidence type="ECO:0000256" key="9">
    <source>
        <dbReference type="SAM" id="MobiDB-lite"/>
    </source>
</evidence>
<evidence type="ECO:0000256" key="3">
    <source>
        <dbReference type="ARBA" id="ARBA00008191"/>
    </source>
</evidence>
<dbReference type="AlphaFoldDB" id="A0A8C9V5S8"/>
<reference evidence="10 11" key="1">
    <citation type="submission" date="2019-04" db="EMBL/GenBank/DDBJ databases">
        <authorList>
            <consortium name="Wellcome Sanger Institute Data Sharing"/>
        </authorList>
    </citation>
    <scope>NUCLEOTIDE SEQUENCE [LARGE SCALE GENOMIC DNA]</scope>
</reference>
<evidence type="ECO:0000256" key="4">
    <source>
        <dbReference type="ARBA" id="ARBA00016397"/>
    </source>
</evidence>
<reference evidence="10" key="3">
    <citation type="submission" date="2025-09" db="UniProtKB">
        <authorList>
            <consortium name="Ensembl"/>
        </authorList>
    </citation>
    <scope>IDENTIFICATION</scope>
</reference>
<dbReference type="GO" id="GO:0000775">
    <property type="term" value="C:chromosome, centromeric region"/>
    <property type="evidence" value="ECO:0007669"/>
    <property type="project" value="UniProtKB-SubCell"/>
</dbReference>
<evidence type="ECO:0000256" key="2">
    <source>
        <dbReference type="ARBA" id="ARBA00004584"/>
    </source>
</evidence>
<comment type="similarity">
    <text evidence="3">Belongs to the CENP-Q/OKP1 family.</text>
</comment>
<dbReference type="Pfam" id="PF13094">
    <property type="entry name" value="CENP-Q"/>
    <property type="match status" value="1"/>
</dbReference>
<name>A0A8C9V5S8_SCLFO</name>
<protein>
    <recommendedName>
        <fullName evidence="4">Centromere protein Q</fullName>
    </recommendedName>
</protein>
<keyword evidence="6" id="KW-0539">Nucleus</keyword>
<gene>
    <name evidence="10" type="primary">cenpq</name>
</gene>
<dbReference type="Ensembl" id="ENSSFOT00015024969.2">
    <property type="protein sequence ID" value="ENSSFOP00015024701.1"/>
    <property type="gene ID" value="ENSSFOG00015015887.2"/>
</dbReference>
<dbReference type="InterPro" id="IPR025212">
    <property type="entry name" value="CAD_CENP-Q"/>
</dbReference>